<dbReference type="OrthoDB" id="6159398at2759"/>
<dbReference type="EMBL" id="LZPO01067483">
    <property type="protein sequence ID" value="OBS69666.1"/>
    <property type="molecule type" value="Genomic_DNA"/>
</dbReference>
<comment type="caution">
    <text evidence="7">The sequence shown here is derived from an EMBL/GenBank/DDBJ whole genome shotgun (WGS) entry which is preliminary data.</text>
</comment>
<dbReference type="Pfam" id="PF07686">
    <property type="entry name" value="V-set"/>
    <property type="match status" value="1"/>
</dbReference>
<keyword evidence="1" id="KW-0732">Signal</keyword>
<evidence type="ECO:0000259" key="6">
    <source>
        <dbReference type="PROSITE" id="PS50835"/>
    </source>
</evidence>
<dbReference type="PROSITE" id="PS50835">
    <property type="entry name" value="IG_LIKE"/>
    <property type="match status" value="2"/>
</dbReference>
<reference evidence="7 8" key="1">
    <citation type="submission" date="2016-06" db="EMBL/GenBank/DDBJ databases">
        <title>The Draft Genome Sequence and Annotation of the Desert Woodrat Neotoma lepida.</title>
        <authorList>
            <person name="Campbell M."/>
            <person name="Oakeson K.F."/>
            <person name="Yandell M."/>
            <person name="Halpert J.R."/>
            <person name="Dearing D."/>
        </authorList>
    </citation>
    <scope>NUCLEOTIDE SEQUENCE [LARGE SCALE GENOMIC DNA]</scope>
    <source>
        <strain evidence="7">417</strain>
        <tissue evidence="7">Liver</tissue>
    </source>
</reference>
<evidence type="ECO:0000313" key="7">
    <source>
        <dbReference type="EMBL" id="OBS69666.1"/>
    </source>
</evidence>
<evidence type="ECO:0000256" key="2">
    <source>
        <dbReference type="ARBA" id="ARBA00023180"/>
    </source>
</evidence>
<feature type="domain" description="Ig-like" evidence="6">
    <location>
        <begin position="453"/>
        <end position="537"/>
    </location>
</feature>
<dbReference type="GO" id="GO:0005886">
    <property type="term" value="C:plasma membrane"/>
    <property type="evidence" value="ECO:0007669"/>
    <property type="project" value="TreeGrafter"/>
</dbReference>
<protein>
    <recommendedName>
        <fullName evidence="6">Ig-like domain-containing protein</fullName>
    </recommendedName>
</protein>
<keyword evidence="8" id="KW-1185">Reference proteome</keyword>
<dbReference type="InterPro" id="IPR050831">
    <property type="entry name" value="CEA_cell_adhesion"/>
</dbReference>
<keyword evidence="2" id="KW-0325">Glycoprotein</keyword>
<dbReference type="GO" id="GO:0007165">
    <property type="term" value="P:signal transduction"/>
    <property type="evidence" value="ECO:0007669"/>
    <property type="project" value="TreeGrafter"/>
</dbReference>
<dbReference type="SMART" id="SM00408">
    <property type="entry name" value="IGc2"/>
    <property type="match status" value="2"/>
</dbReference>
<keyword evidence="3" id="KW-0393">Immunoglobulin domain</keyword>
<feature type="non-terminal residue" evidence="7">
    <location>
        <position position="538"/>
    </location>
</feature>
<dbReference type="AlphaFoldDB" id="A0A1A6GU14"/>
<dbReference type="InterPro" id="IPR003598">
    <property type="entry name" value="Ig_sub2"/>
</dbReference>
<sequence>EEPSPKKENKKLKKNNRKPKENNRKPKENNRKPKENNRKPKEYNRKPKEYNRKPKENNRKPKENNRKPKENNRKPKENNRKPKENNRKPKENNRKPKENNRKPKENNRKPKEYNRKPKENNRKPKENNRKLNEKKGRRLNIRKKGPKNDQGETSLLTYWTSPTMAEVTLEAVPPHVVEGNNVLLLLHNTPPGALNFFWFRANPDGSNRELGRRAMHSSRMQTGPAYTGRETIYPNGSLLLQNVTQEDARTYKILVTGGQSKTATVQFHVHTLLTNPKITSKISHTWEGSPVALMCEPKTQNTTHLWRRNGQSLSEEDRLKLSEGNRVLILLSVVRTDTGPYECARRNPVSASPSDPFTLNITYGQDVPITSPSNIHFHSRTNLRLSCQTLTHLHSILGLSMNEELQPYLEPKHAILQRATSYCGPWELAEISEDEGLSDGPLHCLSTEPVTPPSIHVNKTTVKGQTSVSLTCLTNDTGISIHWLFNGQSLEITDRIKLLQNTRTLLIDHVRSNDSGEYQCEVSNPASSKRSDPILLDI</sequence>
<dbReference type="FunFam" id="2.60.40.10:FF:000244">
    <property type="entry name" value="carcinoembryonic antigen-related cell adhesion molecule 16"/>
    <property type="match status" value="2"/>
</dbReference>
<dbReference type="InterPro" id="IPR007110">
    <property type="entry name" value="Ig-like_dom"/>
</dbReference>
<feature type="compositionally biased region" description="Basic residues" evidence="5">
    <location>
        <begin position="8"/>
        <end position="17"/>
    </location>
</feature>
<accession>A0A1A6GU14</accession>
<dbReference type="Pfam" id="PF13927">
    <property type="entry name" value="Ig_3"/>
    <property type="match status" value="2"/>
</dbReference>
<dbReference type="SMART" id="SM00409">
    <property type="entry name" value="IG"/>
    <property type="match status" value="3"/>
</dbReference>
<feature type="non-terminal residue" evidence="7">
    <location>
        <position position="1"/>
    </location>
</feature>
<dbReference type="PANTHER" id="PTHR44427:SF1">
    <property type="entry name" value="CARCINOEMBRYONIC ANTIGEN-RELATED CELL ADHESION MOLECULE 1"/>
    <property type="match status" value="1"/>
</dbReference>
<gene>
    <name evidence="7" type="ORF">A6R68_01793</name>
</gene>
<organism evidence="7 8">
    <name type="scientific">Neotoma lepida</name>
    <name type="common">Desert woodrat</name>
    <dbReference type="NCBI Taxonomy" id="56216"/>
    <lineage>
        <taxon>Eukaryota</taxon>
        <taxon>Metazoa</taxon>
        <taxon>Chordata</taxon>
        <taxon>Craniata</taxon>
        <taxon>Vertebrata</taxon>
        <taxon>Euteleostomi</taxon>
        <taxon>Mammalia</taxon>
        <taxon>Eutheria</taxon>
        <taxon>Euarchontoglires</taxon>
        <taxon>Glires</taxon>
        <taxon>Rodentia</taxon>
        <taxon>Myomorpha</taxon>
        <taxon>Muroidea</taxon>
        <taxon>Cricetidae</taxon>
        <taxon>Neotominae</taxon>
        <taxon>Neotoma</taxon>
    </lineage>
</organism>
<dbReference type="GO" id="GO:0009986">
    <property type="term" value="C:cell surface"/>
    <property type="evidence" value="ECO:0007669"/>
    <property type="project" value="TreeGrafter"/>
</dbReference>
<feature type="region of interest" description="Disordered" evidence="5">
    <location>
        <begin position="1"/>
        <end position="154"/>
    </location>
</feature>
<evidence type="ECO:0000256" key="5">
    <source>
        <dbReference type="SAM" id="MobiDB-lite"/>
    </source>
</evidence>
<dbReference type="InterPro" id="IPR003599">
    <property type="entry name" value="Ig_sub"/>
</dbReference>
<comment type="similarity">
    <text evidence="4">Belongs to the immunoglobulin superfamily. CEA family.</text>
</comment>
<dbReference type="InterPro" id="IPR013106">
    <property type="entry name" value="Ig_V-set"/>
</dbReference>
<dbReference type="GO" id="GO:1990782">
    <property type="term" value="F:protein tyrosine kinase binding"/>
    <property type="evidence" value="ECO:0007669"/>
    <property type="project" value="TreeGrafter"/>
</dbReference>
<evidence type="ECO:0000256" key="1">
    <source>
        <dbReference type="ARBA" id="ARBA00022729"/>
    </source>
</evidence>
<feature type="domain" description="Ig-like" evidence="6">
    <location>
        <begin position="276"/>
        <end position="360"/>
    </location>
</feature>
<evidence type="ECO:0000256" key="4">
    <source>
        <dbReference type="ARBA" id="ARBA00038222"/>
    </source>
</evidence>
<evidence type="ECO:0000313" key="8">
    <source>
        <dbReference type="Proteomes" id="UP000092124"/>
    </source>
</evidence>
<dbReference type="InterPro" id="IPR036179">
    <property type="entry name" value="Ig-like_dom_sf"/>
</dbReference>
<dbReference type="SUPFAM" id="SSF48726">
    <property type="entry name" value="Immunoglobulin"/>
    <property type="match status" value="3"/>
</dbReference>
<dbReference type="GO" id="GO:0002682">
    <property type="term" value="P:regulation of immune system process"/>
    <property type="evidence" value="ECO:0007669"/>
    <property type="project" value="TreeGrafter"/>
</dbReference>
<dbReference type="Proteomes" id="UP000092124">
    <property type="component" value="Unassembled WGS sequence"/>
</dbReference>
<proteinExistence type="inferred from homology"/>
<feature type="compositionally biased region" description="Basic and acidic residues" evidence="5">
    <location>
        <begin position="18"/>
        <end position="134"/>
    </location>
</feature>
<evidence type="ECO:0000256" key="3">
    <source>
        <dbReference type="ARBA" id="ARBA00023319"/>
    </source>
</evidence>
<name>A0A1A6GU14_NEOLE</name>
<dbReference type="STRING" id="56216.A0A1A6GU14"/>
<dbReference type="Gene3D" id="2.60.40.10">
    <property type="entry name" value="Immunoglobulins"/>
    <property type="match status" value="3"/>
</dbReference>
<dbReference type="InterPro" id="IPR013783">
    <property type="entry name" value="Ig-like_fold"/>
</dbReference>
<feature type="compositionally biased region" description="Basic residues" evidence="5">
    <location>
        <begin position="135"/>
        <end position="145"/>
    </location>
</feature>
<dbReference type="PANTHER" id="PTHR44427">
    <property type="entry name" value="CARCINOEMBRYONIC ANTIGEN-RELATED CELL ADHESION MOLECULE 19"/>
    <property type="match status" value="1"/>
</dbReference>